<sequence length="496" mass="55949">MASRQPSALKDCRYCGKTFSARGITSHETHYCSQCPLTTSTPGQIDTQPTVDSASPELTSSAPGAQANSGRTQLNRGEFCNRRSSEIDVEDIMNLNLAHDVDKPQLTPGLDAHISAESSDAMGGAGQSLNDIKVVYHPSSGKQPNIYTFEHYCSAPKPTALDSSALSPSNDSDKRLWHPFPTRTDFKLAEVMIDGHLNRKQIDKILLVFWNAIPNNQDQSDLSDDRLTIKNSADLAHIWDHALKARAMGFEKKILFVEYRDKMLTYDVWLRLLWDWCQELLLNPTLIAEFQWSAEKLFKFDEQRFEHFIDEPWTANSWWNIQDNLPHTASPFFIVLYANKTRLSSFGMEKGYPVVVRCANLPVDIRNGEGTGGGRLIGWLLIPESQEDTSNAGKKDFVNVKRTIWHTAFYEIIKSIEQYTETGTSVFCSDKITRQIFPRVLFISADYEEQDHIALQLPQDPSTRVLRTTTAMRDVYTRAQEMGGSNGEALLKANGL</sequence>
<dbReference type="Pfam" id="PF18759">
    <property type="entry name" value="Plavaka"/>
    <property type="match status" value="1"/>
</dbReference>
<evidence type="ECO:0000313" key="2">
    <source>
        <dbReference type="EMBL" id="KJA19655.1"/>
    </source>
</evidence>
<proteinExistence type="predicted"/>
<gene>
    <name evidence="2" type="ORF">HYPSUDRAFT_204392</name>
</gene>
<accession>A0A0D2PHY7</accession>
<evidence type="ECO:0000256" key="1">
    <source>
        <dbReference type="SAM" id="MobiDB-lite"/>
    </source>
</evidence>
<evidence type="ECO:0000313" key="3">
    <source>
        <dbReference type="Proteomes" id="UP000054270"/>
    </source>
</evidence>
<name>A0A0D2PHY7_HYPSF</name>
<reference evidence="3" key="1">
    <citation type="submission" date="2014-04" db="EMBL/GenBank/DDBJ databases">
        <title>Evolutionary Origins and Diversification of the Mycorrhizal Mutualists.</title>
        <authorList>
            <consortium name="DOE Joint Genome Institute"/>
            <consortium name="Mycorrhizal Genomics Consortium"/>
            <person name="Kohler A."/>
            <person name="Kuo A."/>
            <person name="Nagy L.G."/>
            <person name="Floudas D."/>
            <person name="Copeland A."/>
            <person name="Barry K.W."/>
            <person name="Cichocki N."/>
            <person name="Veneault-Fourrey C."/>
            <person name="LaButti K."/>
            <person name="Lindquist E.A."/>
            <person name="Lipzen A."/>
            <person name="Lundell T."/>
            <person name="Morin E."/>
            <person name="Murat C."/>
            <person name="Riley R."/>
            <person name="Ohm R."/>
            <person name="Sun H."/>
            <person name="Tunlid A."/>
            <person name="Henrissat B."/>
            <person name="Grigoriev I.V."/>
            <person name="Hibbett D.S."/>
            <person name="Martin F."/>
        </authorList>
    </citation>
    <scope>NUCLEOTIDE SEQUENCE [LARGE SCALE GENOMIC DNA]</scope>
    <source>
        <strain evidence="3">FD-334 SS-4</strain>
    </source>
</reference>
<dbReference type="InterPro" id="IPR041078">
    <property type="entry name" value="Plavaka"/>
</dbReference>
<feature type="region of interest" description="Disordered" evidence="1">
    <location>
        <begin position="43"/>
        <end position="74"/>
    </location>
</feature>
<dbReference type="EMBL" id="KN817575">
    <property type="protein sequence ID" value="KJA19655.1"/>
    <property type="molecule type" value="Genomic_DNA"/>
</dbReference>
<dbReference type="OMA" id="TSHETHY"/>
<dbReference type="OrthoDB" id="3239511at2759"/>
<keyword evidence="3" id="KW-1185">Reference proteome</keyword>
<dbReference type="Proteomes" id="UP000054270">
    <property type="component" value="Unassembled WGS sequence"/>
</dbReference>
<dbReference type="AlphaFoldDB" id="A0A0D2PHY7"/>
<dbReference type="STRING" id="945553.A0A0D2PHY7"/>
<organism evidence="2 3">
    <name type="scientific">Hypholoma sublateritium (strain FD-334 SS-4)</name>
    <dbReference type="NCBI Taxonomy" id="945553"/>
    <lineage>
        <taxon>Eukaryota</taxon>
        <taxon>Fungi</taxon>
        <taxon>Dikarya</taxon>
        <taxon>Basidiomycota</taxon>
        <taxon>Agaricomycotina</taxon>
        <taxon>Agaricomycetes</taxon>
        <taxon>Agaricomycetidae</taxon>
        <taxon>Agaricales</taxon>
        <taxon>Agaricineae</taxon>
        <taxon>Strophariaceae</taxon>
        <taxon>Hypholoma</taxon>
    </lineage>
</organism>
<protein>
    <submittedName>
        <fullName evidence="2">Uncharacterized protein</fullName>
    </submittedName>
</protein>